<dbReference type="GO" id="GO:0015297">
    <property type="term" value="F:antiporter activity"/>
    <property type="evidence" value="ECO:0007669"/>
    <property type="project" value="UniProtKB-KW"/>
</dbReference>
<dbReference type="InterPro" id="IPR006153">
    <property type="entry name" value="Cation/H_exchanger_TM"/>
</dbReference>
<keyword evidence="6 9" id="KW-1133">Transmembrane helix</keyword>
<dbReference type="Proteomes" id="UP000291933">
    <property type="component" value="Unassembled WGS sequence"/>
</dbReference>
<evidence type="ECO:0000256" key="6">
    <source>
        <dbReference type="ARBA" id="ARBA00022989"/>
    </source>
</evidence>
<organism evidence="11 12">
    <name type="scientific">Propioniciclava tarda</name>
    <dbReference type="NCBI Taxonomy" id="433330"/>
    <lineage>
        <taxon>Bacteria</taxon>
        <taxon>Bacillati</taxon>
        <taxon>Actinomycetota</taxon>
        <taxon>Actinomycetes</taxon>
        <taxon>Propionibacteriales</taxon>
        <taxon>Propionibacteriaceae</taxon>
        <taxon>Propioniciclava</taxon>
    </lineage>
</organism>
<evidence type="ECO:0000313" key="12">
    <source>
        <dbReference type="Proteomes" id="UP000291933"/>
    </source>
</evidence>
<dbReference type="PANTHER" id="PTHR43562">
    <property type="entry name" value="NAPA-TYPE SODIUM/HYDROGEN ANTIPORTER"/>
    <property type="match status" value="1"/>
</dbReference>
<comment type="similarity">
    <text evidence="2">Belongs to the monovalent cation:proton antiporter 2 (CPA2) transporter (TC 2.A.37) family.</text>
</comment>
<dbReference type="GO" id="GO:1902600">
    <property type="term" value="P:proton transmembrane transport"/>
    <property type="evidence" value="ECO:0007669"/>
    <property type="project" value="InterPro"/>
</dbReference>
<dbReference type="RefSeq" id="WP_131172461.1">
    <property type="nucleotide sequence ID" value="NZ_FXTL01000012.1"/>
</dbReference>
<feature type="transmembrane region" description="Helical" evidence="9">
    <location>
        <begin position="146"/>
        <end position="165"/>
    </location>
</feature>
<keyword evidence="5 9" id="KW-0812">Transmembrane</keyword>
<dbReference type="Gene3D" id="1.20.1530.20">
    <property type="match status" value="1"/>
</dbReference>
<gene>
    <name evidence="11" type="ORF">ET996_10240</name>
</gene>
<name>A0A4Q9KJG1_PROTD</name>
<feature type="transmembrane region" description="Helical" evidence="9">
    <location>
        <begin position="54"/>
        <end position="76"/>
    </location>
</feature>
<accession>A0A4Q9KJG1</accession>
<proteinExistence type="inferred from homology"/>
<evidence type="ECO:0000256" key="7">
    <source>
        <dbReference type="ARBA" id="ARBA00023065"/>
    </source>
</evidence>
<feature type="transmembrane region" description="Helical" evidence="9">
    <location>
        <begin position="171"/>
        <end position="191"/>
    </location>
</feature>
<comment type="caution">
    <text evidence="11">The sequence shown here is derived from an EMBL/GenBank/DDBJ whole genome shotgun (WGS) entry which is preliminary data.</text>
</comment>
<protein>
    <submittedName>
        <fullName evidence="11">Cation:proton antiporter</fullName>
    </submittedName>
</protein>
<evidence type="ECO:0000256" key="9">
    <source>
        <dbReference type="SAM" id="Phobius"/>
    </source>
</evidence>
<dbReference type="OrthoDB" id="4413712at2"/>
<keyword evidence="8 9" id="KW-0472">Membrane</keyword>
<dbReference type="PANTHER" id="PTHR43562:SF1">
    <property type="entry name" value="NA(+)_H(+) ANTIPORTER YJBQ-RELATED"/>
    <property type="match status" value="1"/>
</dbReference>
<reference evidence="11 12" key="1">
    <citation type="submission" date="2019-01" db="EMBL/GenBank/DDBJ databases">
        <title>Lactibacter flavus gen. nov., sp. nov., a novel bacterium of the family Propionibacteriaceae isolated from raw milk and dairy products.</title>
        <authorList>
            <person name="Huptas C."/>
            <person name="Wenning M."/>
            <person name="Breitenwieser F."/>
            <person name="Doll E."/>
            <person name="Von Neubeck M."/>
            <person name="Busse H.-J."/>
            <person name="Scherer S."/>
        </authorList>
    </citation>
    <scope>NUCLEOTIDE SEQUENCE [LARGE SCALE GENOMIC DNA]</scope>
    <source>
        <strain evidence="11 12">DSM 22130</strain>
    </source>
</reference>
<sequence length="384" mass="39094">MSFAVLALICAVALLGPLLSLPRFRIPVVIGELAVGIVLGRTGLEVLDSSNETLAFMGAIGFALVMFVAGTHVPVLDPAIRRGIGRGALRAAAVGVLAVPVGLGIAALFGDDHGWLYAVLLASSSAGLVLPVLGGVKVTSTVGLEFLTQIAIADTACIVLLPLAIDPANAGRAALGTVAVGLTAGAFYLFLNWAEKTGRRRTVHDISEKRKLTIELRVVLVMLFALTAIAGALHVSVMLSGFAMGIVVAAVGEPKRMANQMLALSEGFFAPIFFVWLGSSLDLRALAGHPQGIALGLALGFGALLVHGLLALTGQPVPLALTTAAQLGVPVGAAALGTQLGIFNDSEPTAMLLGALVTVVAVTILAPRMQAAVAPKLVPATAPD</sequence>
<dbReference type="EMBL" id="SDMR01000012">
    <property type="protein sequence ID" value="TBT94563.1"/>
    <property type="molecule type" value="Genomic_DNA"/>
</dbReference>
<feature type="transmembrane region" description="Helical" evidence="9">
    <location>
        <begin position="261"/>
        <end position="281"/>
    </location>
</feature>
<feature type="transmembrane region" description="Helical" evidence="9">
    <location>
        <begin position="293"/>
        <end position="312"/>
    </location>
</feature>
<dbReference type="GO" id="GO:0016020">
    <property type="term" value="C:membrane"/>
    <property type="evidence" value="ECO:0007669"/>
    <property type="project" value="UniProtKB-SubCell"/>
</dbReference>
<keyword evidence="12" id="KW-1185">Reference proteome</keyword>
<keyword evidence="4" id="KW-0050">Antiport</keyword>
<feature type="transmembrane region" description="Helical" evidence="9">
    <location>
        <begin position="115"/>
        <end position="134"/>
    </location>
</feature>
<evidence type="ECO:0000256" key="8">
    <source>
        <dbReference type="ARBA" id="ARBA00023136"/>
    </source>
</evidence>
<feature type="transmembrane region" description="Helical" evidence="9">
    <location>
        <begin position="88"/>
        <end position="109"/>
    </location>
</feature>
<feature type="transmembrane region" description="Helical" evidence="9">
    <location>
        <begin position="319"/>
        <end position="343"/>
    </location>
</feature>
<keyword evidence="3" id="KW-0813">Transport</keyword>
<evidence type="ECO:0000256" key="1">
    <source>
        <dbReference type="ARBA" id="ARBA00004141"/>
    </source>
</evidence>
<dbReference type="Pfam" id="PF00999">
    <property type="entry name" value="Na_H_Exchanger"/>
    <property type="match status" value="1"/>
</dbReference>
<evidence type="ECO:0000256" key="3">
    <source>
        <dbReference type="ARBA" id="ARBA00022448"/>
    </source>
</evidence>
<feature type="transmembrane region" description="Helical" evidence="9">
    <location>
        <begin position="349"/>
        <end position="366"/>
    </location>
</feature>
<evidence type="ECO:0000256" key="4">
    <source>
        <dbReference type="ARBA" id="ARBA00022449"/>
    </source>
</evidence>
<evidence type="ECO:0000256" key="2">
    <source>
        <dbReference type="ARBA" id="ARBA00005551"/>
    </source>
</evidence>
<dbReference type="AlphaFoldDB" id="A0A4Q9KJG1"/>
<evidence type="ECO:0000259" key="10">
    <source>
        <dbReference type="Pfam" id="PF00999"/>
    </source>
</evidence>
<evidence type="ECO:0000256" key="5">
    <source>
        <dbReference type="ARBA" id="ARBA00022692"/>
    </source>
</evidence>
<keyword evidence="7" id="KW-0406">Ion transport</keyword>
<comment type="subcellular location">
    <subcellularLocation>
        <location evidence="1">Membrane</location>
        <topology evidence="1">Multi-pass membrane protein</topology>
    </subcellularLocation>
</comment>
<feature type="domain" description="Cation/H+ exchanger transmembrane" evidence="10">
    <location>
        <begin position="11"/>
        <end position="365"/>
    </location>
</feature>
<evidence type="ECO:0000313" key="11">
    <source>
        <dbReference type="EMBL" id="TBT94563.1"/>
    </source>
</evidence>
<dbReference type="InterPro" id="IPR038770">
    <property type="entry name" value="Na+/solute_symporter_sf"/>
</dbReference>